<reference evidence="1 2" key="1">
    <citation type="submission" date="2024-06" db="EMBL/GenBank/DDBJ databases">
        <title>Genomic Encyclopedia of Type Strains, Phase V (KMG-V): Genome sequencing to study the core and pangenomes of soil and plant-associated prokaryotes.</title>
        <authorList>
            <person name="Whitman W."/>
        </authorList>
    </citation>
    <scope>NUCLEOTIDE SEQUENCE [LARGE SCALE GENOMIC DNA]</scope>
    <source>
        <strain evidence="1 2">NE40</strain>
    </source>
</reference>
<organism evidence="1 2">
    <name type="scientific">Endozoicomonas lisbonensis</name>
    <dbReference type="NCBI Taxonomy" id="3120522"/>
    <lineage>
        <taxon>Bacteria</taxon>
        <taxon>Pseudomonadati</taxon>
        <taxon>Pseudomonadota</taxon>
        <taxon>Gammaproteobacteria</taxon>
        <taxon>Oceanospirillales</taxon>
        <taxon>Endozoicomonadaceae</taxon>
        <taxon>Endozoicomonas</taxon>
    </lineage>
</organism>
<name>A0ABV2SQJ7_9GAMM</name>
<proteinExistence type="predicted"/>
<dbReference type="EMBL" id="JBEWTB010000003">
    <property type="protein sequence ID" value="MET4759586.1"/>
    <property type="molecule type" value="Genomic_DNA"/>
</dbReference>
<gene>
    <name evidence="1" type="ORF">V5J35_004905</name>
</gene>
<accession>A0ABV2SQJ7</accession>
<sequence>MDKYQQRLDQIAKRAKEFRRVLVDPQVDQDRGEFITDSAVRSDNIKAEAEDSIFDAAGEGRDFIAGLAAQSVRAYEKQHGHLPSDEMMASAMHTVENMLNPQSDGLKEIMDNATGAGSNTQGSMSVSDGLIKRNHQVALVVPTMLMSVTADMITHIPANYDKSEIFRIHRRAGSTFGDLEKGDRIDIDFMGQYTTLDQRRLAGTGNGEDKRFEYSTQADQGRVMPIYSGRVRVYVDRNVVAKDTGSGQLIGQFSQGGSTVVVTGTVDYEKGKIIIDFSEAIKTGIDVHVAFDVNIESQPELIPMIDHEMESWTLYPHESALASSASIQAAFGAKREFNLDLNAMQLQNARNLLSAEKDRRRLNDMYFFVSGEHEWCRSIPVGLSFRDHYEALAETLENISMEMMVETKTSGLVGMVCGPKAAALLKSIGAPHFQRAPGYRHIPQPHYVGKLWGYDLKEDPFMDDPWAILCYAKGRSHGDAGYVGADAISAINYAHPILRNLRHENTLYELAYRDLHPYLGRKYFRKLRLVAKDEVLNSI</sequence>
<evidence type="ECO:0008006" key="3">
    <source>
        <dbReference type="Google" id="ProtNLM"/>
    </source>
</evidence>
<evidence type="ECO:0000313" key="1">
    <source>
        <dbReference type="EMBL" id="MET4759586.1"/>
    </source>
</evidence>
<dbReference type="Proteomes" id="UP001549366">
    <property type="component" value="Unassembled WGS sequence"/>
</dbReference>
<comment type="caution">
    <text evidence="1">The sequence shown here is derived from an EMBL/GenBank/DDBJ whole genome shotgun (WGS) entry which is preliminary data.</text>
</comment>
<dbReference type="RefSeq" id="WP_354011439.1">
    <property type="nucleotide sequence ID" value="NZ_JBEWTA010000002.1"/>
</dbReference>
<keyword evidence="2" id="KW-1185">Reference proteome</keyword>
<protein>
    <recommendedName>
        <fullName evidence="3">Capsid protein</fullName>
    </recommendedName>
</protein>
<evidence type="ECO:0000313" key="2">
    <source>
        <dbReference type="Proteomes" id="UP001549366"/>
    </source>
</evidence>